<name>A0A840CQ70_9BACT</name>
<evidence type="ECO:0000313" key="3">
    <source>
        <dbReference type="Proteomes" id="UP000555103"/>
    </source>
</evidence>
<protein>
    <recommendedName>
        <fullName evidence="1">Peptidase S24/S26A/S26B/S26C domain-containing protein</fullName>
    </recommendedName>
</protein>
<dbReference type="InterPro" id="IPR015927">
    <property type="entry name" value="Peptidase_S24_S26A/B/C"/>
</dbReference>
<organism evidence="2 3">
    <name type="scientific">Dysgonomonas hofstadii</name>
    <dbReference type="NCBI Taxonomy" id="637886"/>
    <lineage>
        <taxon>Bacteria</taxon>
        <taxon>Pseudomonadati</taxon>
        <taxon>Bacteroidota</taxon>
        <taxon>Bacteroidia</taxon>
        <taxon>Bacteroidales</taxon>
        <taxon>Dysgonomonadaceae</taxon>
        <taxon>Dysgonomonas</taxon>
    </lineage>
</organism>
<dbReference type="AlphaFoldDB" id="A0A840CQ70"/>
<reference evidence="2 3" key="1">
    <citation type="submission" date="2020-08" db="EMBL/GenBank/DDBJ databases">
        <title>Genomic Encyclopedia of Type Strains, Phase IV (KMG-IV): sequencing the most valuable type-strain genomes for metagenomic binning, comparative biology and taxonomic classification.</title>
        <authorList>
            <person name="Goeker M."/>
        </authorList>
    </citation>
    <scope>NUCLEOTIDE SEQUENCE [LARGE SCALE GENOMIC DNA]</scope>
    <source>
        <strain evidence="2 3">DSM 104969</strain>
    </source>
</reference>
<dbReference type="InterPro" id="IPR039418">
    <property type="entry name" value="LexA-like"/>
</dbReference>
<dbReference type="EMBL" id="JACIEP010000024">
    <property type="protein sequence ID" value="MBB4038160.1"/>
    <property type="molecule type" value="Genomic_DNA"/>
</dbReference>
<dbReference type="SUPFAM" id="SSF51306">
    <property type="entry name" value="LexA/Signal peptidase"/>
    <property type="match status" value="1"/>
</dbReference>
<feature type="domain" description="Peptidase S24/S26A/S26B/S26C" evidence="1">
    <location>
        <begin position="100"/>
        <end position="212"/>
    </location>
</feature>
<evidence type="ECO:0000313" key="2">
    <source>
        <dbReference type="EMBL" id="MBB4038160.1"/>
    </source>
</evidence>
<keyword evidence="3" id="KW-1185">Reference proteome</keyword>
<evidence type="ECO:0000259" key="1">
    <source>
        <dbReference type="Pfam" id="PF00717"/>
    </source>
</evidence>
<dbReference type="Pfam" id="PF00717">
    <property type="entry name" value="Peptidase_S24"/>
    <property type="match status" value="1"/>
</dbReference>
<comment type="caution">
    <text evidence="2">The sequence shown here is derived from an EMBL/GenBank/DDBJ whole genome shotgun (WGS) entry which is preliminary data.</text>
</comment>
<sequence>MTISDRIQKIINDLFDGNKRAFSLAVGVVPSVTENIVGKRKSSPSYEVMNKILSSVENLSVEWLVTGKGEMFTNIIVSEQASEYGKKCGEITKPFFDSGNISLRIPKAFSNLINSNDHLSISIPFAKDYDFSLRVYGDSMTNSTYGKRNIYDQDIVLCKLWNDRSHIRWGEVYALVTIDGCIIKKIMQSEIKDHIKCVSFNEKDYPAYDLPLSDILDKALVVGSFSMSIW</sequence>
<proteinExistence type="predicted"/>
<dbReference type="Proteomes" id="UP000555103">
    <property type="component" value="Unassembled WGS sequence"/>
</dbReference>
<gene>
    <name evidence="2" type="ORF">GGR21_004089</name>
</gene>
<dbReference type="RefSeq" id="WP_183308970.1">
    <property type="nucleotide sequence ID" value="NZ_JACIEP010000024.1"/>
</dbReference>
<dbReference type="Gene3D" id="2.10.109.10">
    <property type="entry name" value="Umud Fragment, subunit A"/>
    <property type="match status" value="1"/>
</dbReference>
<dbReference type="CDD" id="cd06529">
    <property type="entry name" value="S24_LexA-like"/>
    <property type="match status" value="1"/>
</dbReference>
<dbReference type="InterPro" id="IPR036286">
    <property type="entry name" value="LexA/Signal_pep-like_sf"/>
</dbReference>
<accession>A0A840CQ70</accession>